<gene>
    <name evidence="2" type="ORF">FEA48_02260</name>
</gene>
<dbReference type="Pfam" id="PF04964">
    <property type="entry name" value="Flp_Fap"/>
    <property type="match status" value="1"/>
</dbReference>
<reference evidence="2 3" key="1">
    <citation type="submission" date="2019-05" db="EMBL/GenBank/DDBJ databases">
        <authorList>
            <person name="Moore K."/>
            <person name="O'Neill P."/>
            <person name="Farbos A."/>
            <person name="Studholme D.J."/>
        </authorList>
    </citation>
    <scope>NUCLEOTIDE SEQUENCE [LARGE SCALE GENOMIC DNA]</scope>
    <source>
        <strain evidence="2 3">DSM 9128</strain>
    </source>
</reference>
<name>A0A5R9ALJ3_PSENT</name>
<keyword evidence="1" id="KW-1133">Transmembrane helix</keyword>
<organism evidence="2 3">
    <name type="scientific">Pseudomonas nitroreducens</name>
    <dbReference type="NCBI Taxonomy" id="46680"/>
    <lineage>
        <taxon>Bacteria</taxon>
        <taxon>Pseudomonadati</taxon>
        <taxon>Pseudomonadota</taxon>
        <taxon>Gammaproteobacteria</taxon>
        <taxon>Pseudomonadales</taxon>
        <taxon>Pseudomonadaceae</taxon>
        <taxon>Pseudomonas</taxon>
    </lineage>
</organism>
<reference evidence="3" key="2">
    <citation type="submission" date="2019-06" db="EMBL/GenBank/DDBJ databases">
        <title>AzeR, a transcriptional regulator that responds to azelaic acid in Pseudomonas nitroreducens.</title>
        <authorList>
            <person name="Bez C."/>
            <person name="Javvadi S.G."/>
            <person name="Bertani I."/>
            <person name="Devescovi G."/>
            <person name="Studholme D.J."/>
            <person name="Geller A."/>
            <person name="Levy A."/>
            <person name="Venturi V."/>
        </authorList>
    </citation>
    <scope>NUCLEOTIDE SEQUENCE [LARGE SCALE GENOMIC DNA]</scope>
    <source>
        <strain evidence="3">DSM 9128</strain>
    </source>
</reference>
<feature type="transmembrane region" description="Helical" evidence="1">
    <location>
        <begin position="26"/>
        <end position="45"/>
    </location>
</feature>
<keyword evidence="1" id="KW-0472">Membrane</keyword>
<accession>A0A5R9ALJ3</accession>
<protein>
    <submittedName>
        <fullName evidence="2">Flp family type IVb pilin</fullName>
    </submittedName>
</protein>
<evidence type="ECO:0000313" key="3">
    <source>
        <dbReference type="Proteomes" id="UP000307510"/>
    </source>
</evidence>
<dbReference type="AlphaFoldDB" id="A0A5R9ALJ3"/>
<keyword evidence="1" id="KW-0812">Transmembrane</keyword>
<evidence type="ECO:0000313" key="2">
    <source>
        <dbReference type="EMBL" id="TLP78737.1"/>
    </source>
</evidence>
<proteinExistence type="predicted"/>
<dbReference type="EMBL" id="VASG01000001">
    <property type="protein sequence ID" value="TLP78737.1"/>
    <property type="molecule type" value="Genomic_DNA"/>
</dbReference>
<comment type="caution">
    <text evidence="2">The sequence shown here is derived from an EMBL/GenBank/DDBJ whole genome shotgun (WGS) entry which is preliminary data.</text>
</comment>
<evidence type="ECO:0000256" key="1">
    <source>
        <dbReference type="SAM" id="Phobius"/>
    </source>
</evidence>
<dbReference type="Proteomes" id="UP000307510">
    <property type="component" value="Unassembled WGS sequence"/>
</dbReference>
<dbReference type="RefSeq" id="WP_138212932.1">
    <property type="nucleotide sequence ID" value="NZ_VASG01000001.1"/>
</dbReference>
<sequence>MKNLSLKLFCMAKAFAADKEGATAIEYAVIAGLISVVVITGAALIGTDLGAIMTTIQTEVAKAK</sequence>
<dbReference type="InterPro" id="IPR007047">
    <property type="entry name" value="Flp_Fap"/>
</dbReference>